<keyword evidence="4 11" id="KW-1003">Cell membrane</keyword>
<feature type="transmembrane region" description="Helical" evidence="12">
    <location>
        <begin position="75"/>
        <end position="98"/>
    </location>
</feature>
<evidence type="ECO:0000256" key="5">
    <source>
        <dbReference type="ARBA" id="ARBA00022679"/>
    </source>
</evidence>
<dbReference type="InterPro" id="IPR024194">
    <property type="entry name" value="Ac/AlaTfrase_AlgI/DltB"/>
</dbReference>
<keyword evidence="10 11" id="KW-0012">Acyltransferase</keyword>
<keyword evidence="11" id="KW-0997">Cell inner membrane</keyword>
<reference evidence="14" key="1">
    <citation type="submission" date="2018-05" db="EMBL/GenBank/DDBJ databases">
        <title>Ignatzschineria dubaiensis sp. nov., isolated from necrotic foot tissues of dromedaries (Camelus dromedarius) and associated maggots in Dubai, United Arab Emirates.</title>
        <authorList>
            <person name="Tsang C.C."/>
            <person name="Tang J.Y.M."/>
            <person name="Fong J.Y.H."/>
            <person name="Kinne J."/>
            <person name="Lee H.H."/>
            <person name="Joseph M."/>
            <person name="Jose S."/>
            <person name="Schuster R.K."/>
            <person name="Tang Y."/>
            <person name="Sivakumar S."/>
            <person name="Chen J.H.K."/>
            <person name="Teng J.L.L."/>
            <person name="Lau S.K.P."/>
            <person name="Wernery U."/>
            <person name="Woo P.C.Y."/>
        </authorList>
    </citation>
    <scope>NUCLEOTIDE SEQUENCE [LARGE SCALE GENOMIC DNA]</scope>
    <source>
        <strain evidence="14">UAE-HKU57</strain>
    </source>
</reference>
<keyword evidence="8 12" id="KW-1133">Transmembrane helix</keyword>
<dbReference type="GO" id="GO:0005886">
    <property type="term" value="C:plasma membrane"/>
    <property type="evidence" value="ECO:0007669"/>
    <property type="project" value="UniProtKB-SubCell"/>
</dbReference>
<dbReference type="Proteomes" id="UP000245059">
    <property type="component" value="Unassembled WGS sequence"/>
</dbReference>
<feature type="transmembrane region" description="Helical" evidence="12">
    <location>
        <begin position="470"/>
        <end position="491"/>
    </location>
</feature>
<keyword evidence="5 11" id="KW-0808">Transferase</keyword>
<dbReference type="InterPro" id="IPR028362">
    <property type="entry name" value="AlgI"/>
</dbReference>
<evidence type="ECO:0000256" key="10">
    <source>
        <dbReference type="ARBA" id="ARBA00023315"/>
    </source>
</evidence>
<evidence type="ECO:0000313" key="13">
    <source>
        <dbReference type="EMBL" id="PWD83297.1"/>
    </source>
</evidence>
<dbReference type="InterPro" id="IPR004299">
    <property type="entry name" value="MBOAT_fam"/>
</dbReference>
<feature type="transmembrane region" description="Helical" evidence="12">
    <location>
        <begin position="344"/>
        <end position="360"/>
    </location>
</feature>
<feature type="transmembrane region" description="Helical" evidence="12">
    <location>
        <begin position="119"/>
        <end position="140"/>
    </location>
</feature>
<comment type="similarity">
    <text evidence="3 11">Belongs to the membrane-bound acyltransferase family.</text>
</comment>
<evidence type="ECO:0000256" key="2">
    <source>
        <dbReference type="ARBA" id="ARBA00005182"/>
    </source>
</evidence>
<evidence type="ECO:0000256" key="1">
    <source>
        <dbReference type="ARBA" id="ARBA00004651"/>
    </source>
</evidence>
<organism evidence="13 14">
    <name type="scientific">Ignatzschineria cameli</name>
    <dbReference type="NCBI Taxonomy" id="2182793"/>
    <lineage>
        <taxon>Bacteria</taxon>
        <taxon>Pseudomonadati</taxon>
        <taxon>Pseudomonadota</taxon>
        <taxon>Gammaproteobacteria</taxon>
        <taxon>Cardiobacteriales</taxon>
        <taxon>Ignatzschineriaceae</taxon>
        <taxon>Ignatzschineria</taxon>
    </lineage>
</organism>
<gene>
    <name evidence="13" type="ORF">DC077_10070</name>
</gene>
<evidence type="ECO:0000256" key="3">
    <source>
        <dbReference type="ARBA" id="ARBA00010323"/>
    </source>
</evidence>
<sequence>MASYLSIEFAVVFILFFLLYWLFRRSVAIQNGLLLVASYWIIGLFSVDFALILGGYTTVIYLLSTGIIYGRSPKFWLISAIVVGVGNLALFKYFNFFAPQFVYRLSEWGIDLSLPVAEIIFPIGISFYTFHSISYLVSLYERAVDQRERPLEPQSWRGMAPISFFDFALFLAFFPSVIAGPINRANRFLPQIQRTTAREIVGYHRAFALILLAIIKVYWLSSYFSQAWVKPAFDTPQSMHTVDLLLGVYAYAAELYLNFSGYTNLVTGIAILLGFQLPRNFRAPYLATNLKQFWNRWHISLSRWIQDYIYIPLGGSRKGVTRTQINVLIAMVLSGLWHGETFNFLIWGLIHGVGVVFLNLKDRYRQKRLAAAGLSRAEIRAHFRENGRVTYGTYFNRFLTFNYVCLGWIFFRSVTFEDSLSYLQSLFANFTLEAFPYHSLGVLLAILAVTLFLYPILVKVPAQFVRLSRRIPWFLLPILYILILWGAIYLAPSGIPQFIYASF</sequence>
<dbReference type="PIRSF" id="PIRSF016636">
    <property type="entry name" value="AlgI_DltB"/>
    <property type="match status" value="1"/>
</dbReference>
<dbReference type="EMBL" id="QEWW01000014">
    <property type="protein sequence ID" value="PWD83297.1"/>
    <property type="molecule type" value="Genomic_DNA"/>
</dbReference>
<evidence type="ECO:0000256" key="6">
    <source>
        <dbReference type="ARBA" id="ARBA00022692"/>
    </source>
</evidence>
<dbReference type="GO" id="GO:0016746">
    <property type="term" value="F:acyltransferase activity"/>
    <property type="evidence" value="ECO:0007669"/>
    <property type="project" value="UniProtKB-KW"/>
</dbReference>
<dbReference type="PANTHER" id="PTHR13285">
    <property type="entry name" value="ACYLTRANSFERASE"/>
    <property type="match status" value="1"/>
</dbReference>
<feature type="transmembrane region" description="Helical" evidence="12">
    <location>
        <begin position="203"/>
        <end position="221"/>
    </location>
</feature>
<feature type="transmembrane region" description="Helical" evidence="12">
    <location>
        <begin position="35"/>
        <end position="63"/>
    </location>
</feature>
<dbReference type="AlphaFoldDB" id="A0A2U2AKB5"/>
<comment type="caution">
    <text evidence="13">The sequence shown here is derived from an EMBL/GenBank/DDBJ whole genome shotgun (WGS) entry which is preliminary data.</text>
</comment>
<feature type="transmembrane region" description="Helical" evidence="12">
    <location>
        <begin position="394"/>
        <end position="415"/>
    </location>
</feature>
<dbReference type="GO" id="GO:0042121">
    <property type="term" value="P:alginic acid biosynthetic process"/>
    <property type="evidence" value="ECO:0007669"/>
    <property type="project" value="UniProtKB-UniRule"/>
</dbReference>
<feature type="transmembrane region" description="Helical" evidence="12">
    <location>
        <begin position="435"/>
        <end position="458"/>
    </location>
</feature>
<dbReference type="EC" id="2.3.1.-" evidence="11"/>
<evidence type="ECO:0000256" key="4">
    <source>
        <dbReference type="ARBA" id="ARBA00022475"/>
    </source>
</evidence>
<evidence type="ECO:0000256" key="9">
    <source>
        <dbReference type="ARBA" id="ARBA00023136"/>
    </source>
</evidence>
<feature type="transmembrane region" description="Helical" evidence="12">
    <location>
        <begin position="160"/>
        <end position="182"/>
    </location>
</feature>
<dbReference type="PIRSF" id="PIRSF500217">
    <property type="entry name" value="AlgI"/>
    <property type="match status" value="1"/>
</dbReference>
<dbReference type="InterPro" id="IPR051085">
    <property type="entry name" value="MB_O-acyltransferase"/>
</dbReference>
<keyword evidence="7 11" id="KW-0016">Alginate biosynthesis</keyword>
<evidence type="ECO:0000313" key="14">
    <source>
        <dbReference type="Proteomes" id="UP000245059"/>
    </source>
</evidence>
<keyword evidence="6 11" id="KW-0812">Transmembrane</keyword>
<comment type="pathway">
    <text evidence="2 11">Glycan biosynthesis; alginate biosynthesis.</text>
</comment>
<name>A0A2U2AKB5_9GAMM</name>
<evidence type="ECO:0000256" key="11">
    <source>
        <dbReference type="PIRNR" id="PIRNR016636"/>
    </source>
</evidence>
<proteinExistence type="inferred from homology"/>
<accession>A0A2U2AKB5</accession>
<dbReference type="PANTHER" id="PTHR13285:SF23">
    <property type="entry name" value="TEICHOIC ACID D-ALANYLTRANSFERASE"/>
    <property type="match status" value="1"/>
</dbReference>
<protein>
    <recommendedName>
        <fullName evidence="11">Probable alginate O-acetylase</fullName>
        <ecNumber evidence="11">2.3.1.-</ecNumber>
    </recommendedName>
</protein>
<keyword evidence="9 11" id="KW-0472">Membrane</keyword>
<dbReference type="Pfam" id="PF03062">
    <property type="entry name" value="MBOAT"/>
    <property type="match status" value="1"/>
</dbReference>
<dbReference type="UniPathway" id="UPA00286"/>
<feature type="transmembrane region" description="Helical" evidence="12">
    <location>
        <begin position="6"/>
        <end position="23"/>
    </location>
</feature>
<feature type="transmembrane region" description="Helical" evidence="12">
    <location>
        <begin position="255"/>
        <end position="275"/>
    </location>
</feature>
<evidence type="ECO:0000256" key="12">
    <source>
        <dbReference type="SAM" id="Phobius"/>
    </source>
</evidence>
<comment type="subcellular location">
    <subcellularLocation>
        <location evidence="11">Cell inner membrane</location>
    </subcellularLocation>
    <subcellularLocation>
        <location evidence="1">Cell membrane</location>
        <topology evidence="1">Multi-pass membrane protein</topology>
    </subcellularLocation>
</comment>
<evidence type="ECO:0000256" key="8">
    <source>
        <dbReference type="ARBA" id="ARBA00022989"/>
    </source>
</evidence>
<evidence type="ECO:0000256" key="7">
    <source>
        <dbReference type="ARBA" id="ARBA00022841"/>
    </source>
</evidence>